<proteinExistence type="predicted"/>
<protein>
    <recommendedName>
        <fullName evidence="1">RNase H type-1 domain-containing protein</fullName>
    </recommendedName>
</protein>
<feature type="domain" description="RNase H type-1" evidence="1">
    <location>
        <begin position="237"/>
        <end position="298"/>
    </location>
</feature>
<dbReference type="PANTHER" id="PTHR36617:SF15">
    <property type="entry name" value="REVERSE TRANSCRIPTASE ZINC-BINDING DOMAIN-CONTAINING PROTEIN"/>
    <property type="match status" value="1"/>
</dbReference>
<name>A0AAD8HYP9_9APIA</name>
<dbReference type="Proteomes" id="UP001237642">
    <property type="component" value="Unassembled WGS sequence"/>
</dbReference>
<dbReference type="PANTHER" id="PTHR36617">
    <property type="entry name" value="PROTEIN, PUTATIVE-RELATED"/>
    <property type="match status" value="1"/>
</dbReference>
<accession>A0AAD8HYP9</accession>
<dbReference type="InterPro" id="IPR002156">
    <property type="entry name" value="RNaseH_domain"/>
</dbReference>
<dbReference type="Pfam" id="PF13456">
    <property type="entry name" value="RVT_3"/>
    <property type="match status" value="1"/>
</dbReference>
<dbReference type="AlphaFoldDB" id="A0AAD8HYP9"/>
<organism evidence="2 3">
    <name type="scientific">Heracleum sosnowskyi</name>
    <dbReference type="NCBI Taxonomy" id="360622"/>
    <lineage>
        <taxon>Eukaryota</taxon>
        <taxon>Viridiplantae</taxon>
        <taxon>Streptophyta</taxon>
        <taxon>Embryophyta</taxon>
        <taxon>Tracheophyta</taxon>
        <taxon>Spermatophyta</taxon>
        <taxon>Magnoliopsida</taxon>
        <taxon>eudicotyledons</taxon>
        <taxon>Gunneridae</taxon>
        <taxon>Pentapetalae</taxon>
        <taxon>asterids</taxon>
        <taxon>campanulids</taxon>
        <taxon>Apiales</taxon>
        <taxon>Apiaceae</taxon>
        <taxon>Apioideae</taxon>
        <taxon>apioid superclade</taxon>
        <taxon>Tordylieae</taxon>
        <taxon>Tordyliinae</taxon>
        <taxon>Heracleum</taxon>
    </lineage>
</organism>
<evidence type="ECO:0000313" key="2">
    <source>
        <dbReference type="EMBL" id="KAK1375488.1"/>
    </source>
</evidence>
<dbReference type="EMBL" id="JAUIZM010000007">
    <property type="protein sequence ID" value="KAK1375488.1"/>
    <property type="molecule type" value="Genomic_DNA"/>
</dbReference>
<comment type="caution">
    <text evidence="2">The sequence shown here is derived from an EMBL/GenBank/DDBJ whole genome shotgun (WGS) entry which is preliminary data.</text>
</comment>
<dbReference type="GO" id="GO:0003676">
    <property type="term" value="F:nucleic acid binding"/>
    <property type="evidence" value="ECO:0007669"/>
    <property type="project" value="InterPro"/>
</dbReference>
<evidence type="ECO:0000259" key="1">
    <source>
        <dbReference type="Pfam" id="PF13456"/>
    </source>
</evidence>
<dbReference type="GO" id="GO:0004523">
    <property type="term" value="F:RNA-DNA hybrid ribonuclease activity"/>
    <property type="evidence" value="ECO:0007669"/>
    <property type="project" value="InterPro"/>
</dbReference>
<gene>
    <name evidence="2" type="ORF">POM88_031681</name>
</gene>
<reference evidence="2" key="2">
    <citation type="submission" date="2023-05" db="EMBL/GenBank/DDBJ databases">
        <authorList>
            <person name="Schelkunov M.I."/>
        </authorList>
    </citation>
    <scope>NUCLEOTIDE SEQUENCE</scope>
    <source>
        <strain evidence="2">Hsosn_3</strain>
        <tissue evidence="2">Leaf</tissue>
    </source>
</reference>
<evidence type="ECO:0000313" key="3">
    <source>
        <dbReference type="Proteomes" id="UP001237642"/>
    </source>
</evidence>
<reference evidence="2" key="1">
    <citation type="submission" date="2023-02" db="EMBL/GenBank/DDBJ databases">
        <title>Genome of toxic invasive species Heracleum sosnowskyi carries increased number of genes despite the absence of recent whole-genome duplications.</title>
        <authorList>
            <person name="Schelkunov M."/>
            <person name="Shtratnikova V."/>
            <person name="Makarenko M."/>
            <person name="Klepikova A."/>
            <person name="Omelchenko D."/>
            <person name="Novikova G."/>
            <person name="Obukhova E."/>
            <person name="Bogdanov V."/>
            <person name="Penin A."/>
            <person name="Logacheva M."/>
        </authorList>
    </citation>
    <scope>NUCLEOTIDE SEQUENCE</scope>
    <source>
        <strain evidence="2">Hsosn_3</strain>
        <tissue evidence="2">Leaf</tissue>
    </source>
</reference>
<sequence length="381" mass="42802">MDDLGAAIRNKNASASLLGISSIKNIEGFSGALDVNEFMWDMNDGSTALFWEDKWLESCALYQSFSRLYLLSKIQNVSVQSFCDTWMNPQTESHMLWNRQLRDWELDEAVKLNTIIDSIVFSPGLDSLAWLKSKHPYSSADGKGMLLGSSGSTNVVWSRIWKLKLRAQKWCQTASILRSDHITIWNVHPLRAVSRSSNVLFRAVVDMNYKLIGFSDGSFKIDSNGAISANEPFPNGNRSGIGGAIRDHRGMMLRLFAGSLGMEDIRENEFYAMFKGLIRAYLAGMDVVELETDNLAAHWEWDNSLNNGIPQEYIYVVQQFNQRKADINLFLVTRASIGILTHCRGTWLGTEELDGEIAEENVEVVEVVALVCCGVDYEVVV</sequence>
<keyword evidence="3" id="KW-1185">Reference proteome</keyword>